<keyword evidence="2" id="KW-0597">Phosphoprotein</keyword>
<evidence type="ECO:0000256" key="3">
    <source>
        <dbReference type="SAM" id="MobiDB-lite"/>
    </source>
</evidence>
<feature type="region of interest" description="Disordered" evidence="3">
    <location>
        <begin position="170"/>
        <end position="189"/>
    </location>
</feature>
<name>A0A7J6CEQ6_9TELE</name>
<gene>
    <name evidence="4" type="ORF">G5714_013372</name>
</gene>
<evidence type="ECO:0000256" key="1">
    <source>
        <dbReference type="ARBA" id="ARBA00009126"/>
    </source>
</evidence>
<sequence length="316" mass="33388">MPLSGTPAPPNKRKKPSKIITDLSHITQDEYESEPEASEFDLGKKIRAPRDIMLEELSLLKNKGSKMFRMRQIRVEKFIYENNPDLFSSESMDNLQKFVPSLGGQMMDVGGHLIGGHMAGQAGGAGHAPVPPPKPGSYGKGLGGGLLAGGLAGGAGGVGGVGGAGVAGGAGGKDGVSGDASQSEESSEAALEKAKKKVIYVSPWERAMKGNEELVATMKTQMPGPCSQKELCKYKCFNRSAMPFGGFEKASQLMTFQLPDIEVAAEEPEPAVVYHHDIGSRPSFNRTPIGWGGSAEPGSIHMELDTIPFDGETDDL</sequence>
<evidence type="ECO:0000313" key="5">
    <source>
        <dbReference type="Proteomes" id="UP000579812"/>
    </source>
</evidence>
<dbReference type="Proteomes" id="UP000579812">
    <property type="component" value="Unassembled WGS sequence"/>
</dbReference>
<evidence type="ECO:0000256" key="2">
    <source>
        <dbReference type="ARBA" id="ARBA00022553"/>
    </source>
</evidence>
<dbReference type="AlphaFoldDB" id="A0A7J6CEQ6"/>
<dbReference type="Pfam" id="PF05556">
    <property type="entry name" value="Calsarcin"/>
    <property type="match status" value="1"/>
</dbReference>
<comment type="similarity">
    <text evidence="1">Belongs to the myozenin family.</text>
</comment>
<feature type="region of interest" description="Disordered" evidence="3">
    <location>
        <begin position="1"/>
        <end position="20"/>
    </location>
</feature>
<protein>
    <recommendedName>
        <fullName evidence="6">Myozenin 1</fullName>
    </recommendedName>
</protein>
<evidence type="ECO:0000313" key="4">
    <source>
        <dbReference type="EMBL" id="KAF4105710.1"/>
    </source>
</evidence>
<dbReference type="GO" id="GO:0031433">
    <property type="term" value="F:telethonin binding"/>
    <property type="evidence" value="ECO:0007669"/>
    <property type="project" value="TreeGrafter"/>
</dbReference>
<accession>A0A7J6CEQ6</accession>
<keyword evidence="5" id="KW-1185">Reference proteome</keyword>
<dbReference type="EMBL" id="JAAMOB010000013">
    <property type="protein sequence ID" value="KAF4105710.1"/>
    <property type="molecule type" value="Genomic_DNA"/>
</dbReference>
<dbReference type="PANTHER" id="PTHR15941">
    <property type="entry name" value="MYOZENIN"/>
    <property type="match status" value="1"/>
</dbReference>
<dbReference type="OrthoDB" id="9901707at2759"/>
<dbReference type="GO" id="GO:0003779">
    <property type="term" value="F:actin binding"/>
    <property type="evidence" value="ECO:0007669"/>
    <property type="project" value="TreeGrafter"/>
</dbReference>
<evidence type="ECO:0008006" key="6">
    <source>
        <dbReference type="Google" id="ProtNLM"/>
    </source>
</evidence>
<dbReference type="GO" id="GO:0030018">
    <property type="term" value="C:Z disc"/>
    <property type="evidence" value="ECO:0007669"/>
    <property type="project" value="InterPro"/>
</dbReference>
<comment type="caution">
    <text evidence="4">The sequence shown here is derived from an EMBL/GenBank/DDBJ whole genome shotgun (WGS) entry which is preliminary data.</text>
</comment>
<dbReference type="GO" id="GO:0051373">
    <property type="term" value="F:FATZ binding"/>
    <property type="evidence" value="ECO:0007669"/>
    <property type="project" value="TreeGrafter"/>
</dbReference>
<proteinExistence type="inferred from homology"/>
<reference evidence="4 5" key="1">
    <citation type="submission" date="2020-04" db="EMBL/GenBank/DDBJ databases">
        <title>Chromosome-level genome assembly of a cyprinid fish Onychostoma macrolepis by integration of Nanopore Sequencing, Bionano and Hi-C technology.</title>
        <authorList>
            <person name="Wang D."/>
        </authorList>
    </citation>
    <scope>NUCLEOTIDE SEQUENCE [LARGE SCALE GENOMIC DNA]</scope>
    <source>
        <strain evidence="4">SWU-2019</strain>
        <tissue evidence="4">Muscle</tissue>
    </source>
</reference>
<dbReference type="PANTHER" id="PTHR15941:SF11">
    <property type="entry name" value="MYOZENIN-1"/>
    <property type="match status" value="1"/>
</dbReference>
<organism evidence="4 5">
    <name type="scientific">Onychostoma macrolepis</name>
    <dbReference type="NCBI Taxonomy" id="369639"/>
    <lineage>
        <taxon>Eukaryota</taxon>
        <taxon>Metazoa</taxon>
        <taxon>Chordata</taxon>
        <taxon>Craniata</taxon>
        <taxon>Vertebrata</taxon>
        <taxon>Euteleostomi</taxon>
        <taxon>Actinopterygii</taxon>
        <taxon>Neopterygii</taxon>
        <taxon>Teleostei</taxon>
        <taxon>Ostariophysi</taxon>
        <taxon>Cypriniformes</taxon>
        <taxon>Cyprinidae</taxon>
        <taxon>Acrossocheilinae</taxon>
        <taxon>Onychostoma</taxon>
    </lineage>
</organism>
<dbReference type="GO" id="GO:0015629">
    <property type="term" value="C:actin cytoskeleton"/>
    <property type="evidence" value="ECO:0007669"/>
    <property type="project" value="TreeGrafter"/>
</dbReference>
<dbReference type="InterPro" id="IPR008438">
    <property type="entry name" value="MYOZ"/>
</dbReference>